<evidence type="ECO:0000313" key="3">
    <source>
        <dbReference type="EMBL" id="CAE8616558.1"/>
    </source>
</evidence>
<feature type="region of interest" description="Disordered" evidence="2">
    <location>
        <begin position="287"/>
        <end position="307"/>
    </location>
</feature>
<name>A0A813FR75_POLGL</name>
<evidence type="ECO:0000256" key="2">
    <source>
        <dbReference type="SAM" id="MobiDB-lite"/>
    </source>
</evidence>
<accession>A0A813FR75</accession>
<dbReference type="EMBL" id="CAJNNV010025905">
    <property type="protein sequence ID" value="CAE8616558.1"/>
    <property type="molecule type" value="Genomic_DNA"/>
</dbReference>
<evidence type="ECO:0000256" key="1">
    <source>
        <dbReference type="SAM" id="Coils"/>
    </source>
</evidence>
<feature type="compositionally biased region" description="Basic and acidic residues" evidence="2">
    <location>
        <begin position="287"/>
        <end position="306"/>
    </location>
</feature>
<protein>
    <submittedName>
        <fullName evidence="3">Uncharacterized protein</fullName>
    </submittedName>
</protein>
<dbReference type="Proteomes" id="UP000654075">
    <property type="component" value="Unassembled WGS sequence"/>
</dbReference>
<sequence>MLSPGGVTGSSPRSPRVMGLYEGEDVVQRQVEWEREIETLDQKEMELHQSQVRLIREQTAIFIRDLGVLQLEVAVLKDTISSGDMVDTRHIQTQMLEQAGAIKQQEQLNASLKQRVDYLERLLGESADRHSAELESAKSAQARLAIDAKNREAHHVSVTERLGYVEKLVGDSFEKHARELQSSQMKLEQMHSRVASCEIHASGIEGVRSAQAELSNQNLTKEASHASMQERLDFVEGLLGDSSDKHSQAISAAHNRLEQLHGAVQEQLGSRLEQTASALRERMDRFEKTNTEQSERHGREIEEKHSSVQQRLTYVEQQLGDSVDKHARELERQSREVEQAKSKLDQMHGRISDHYGQIQTQASLGERVSYVERHLGDSVDRHQEELGEAHAKLDQLRGRVTQCEAHSVTIEGLKKNHVVLTSEKAKKDAHTASMAERLEYLEKQWGDSADKHSREMTQATSKLEQLHTRVTSSEKATNALTDQHRSQEATVADERAALHAHHSTLRERVDFLENRMGDSADAQTRELEAVKMAHGRLATDSKARDAHHSTVADRLSFLEKSIGDSADNHAQEFAAAQSKIEQMHSRVVTVEAQAGHVDMLRKSHASLASDKAAKDAHQLAMSERLDSLEQSHGKLSAETKARDAHHASVAERMDYVEKLLGDSADKHAQDIRATHSKIEMMHSKVSDGRAISEEHVKALLEGEQQVRESHVTSLQERLTKLEQMFGHTTSKHAQELESHKATTARLTSDQKAKDQKHATMAERLEFIEGSLGDSADNHTQELKAAHAKIDKMGARMVVCEKHGNMVQDLQRAHGDMSKEHREKLDTVHASVSERLNYLESIIGDSADKHVKELESVKVASSKLATEAKARDAHHASVAERLDYVEKLMGDSMDKHNREIQVAHSKLEQVQSRVVEVEAKGAHIDTIRKSHATLVSERAVKDAHQSSLQERIDYLEKLMGDSADRHAKEIAAVKTSAEQLHSRLNEERQIREQAHGSLENQLNKEREGRGTHHASFEERVQHLEHALGEHQSSVSELTNHSHSEVQSRMQHHESITEHLANERHAREAHERQVQSHLTGERKAREVHESLVNDQFGNEKGARERHHAHLHELIGREKDARDKHHETHKEMLARERSTAEARHRDLQEVVHKEKGMREQHSSMWQESMQKEKASRTAIEDLLAQEKAERSQHHETIAERVDSLHRTVGVFDSLIRKEIDERSKEYRRIWDAIDNHTHDLSTQVIADDGLYSRAASAADPAPMRSTTPASTSYAQAWQQKPTPAWAFSDQRLTAVPQPIIQQQVRNPSPMRQAPAYYSAPTTSSTQMAYAPQLSPMSSFAMVPDQSHLDRLSCGHTRYAGENHRSAEIYMN</sequence>
<feature type="region of interest" description="Disordered" evidence="2">
    <location>
        <begin position="731"/>
        <end position="754"/>
    </location>
</feature>
<gene>
    <name evidence="3" type="ORF">PGLA1383_LOCUS34239</name>
</gene>
<feature type="coiled-coil region" evidence="1">
    <location>
        <begin position="323"/>
        <end position="350"/>
    </location>
</feature>
<feature type="region of interest" description="Disordered" evidence="2">
    <location>
        <begin position="993"/>
        <end position="1012"/>
    </location>
</feature>
<feature type="coiled-coil region" evidence="1">
    <location>
        <begin position="892"/>
        <end position="919"/>
    </location>
</feature>
<dbReference type="OMA" id="REQTANC"/>
<dbReference type="OrthoDB" id="419873at2759"/>
<comment type="caution">
    <text evidence="3">The sequence shown here is derived from an EMBL/GenBank/DDBJ whole genome shotgun (WGS) entry which is preliminary data.</text>
</comment>
<feature type="compositionally biased region" description="Basic and acidic residues" evidence="2">
    <location>
        <begin position="1001"/>
        <end position="1012"/>
    </location>
</feature>
<reference evidence="3" key="1">
    <citation type="submission" date="2021-02" db="EMBL/GenBank/DDBJ databases">
        <authorList>
            <person name="Dougan E. K."/>
            <person name="Rhodes N."/>
            <person name="Thang M."/>
            <person name="Chan C."/>
        </authorList>
    </citation>
    <scope>NUCLEOTIDE SEQUENCE</scope>
</reference>
<evidence type="ECO:0000313" key="4">
    <source>
        <dbReference type="Proteomes" id="UP000654075"/>
    </source>
</evidence>
<organism evidence="3 4">
    <name type="scientific">Polarella glacialis</name>
    <name type="common">Dinoflagellate</name>
    <dbReference type="NCBI Taxonomy" id="89957"/>
    <lineage>
        <taxon>Eukaryota</taxon>
        <taxon>Sar</taxon>
        <taxon>Alveolata</taxon>
        <taxon>Dinophyceae</taxon>
        <taxon>Suessiales</taxon>
        <taxon>Suessiaceae</taxon>
        <taxon>Polarella</taxon>
    </lineage>
</organism>
<keyword evidence="4" id="KW-1185">Reference proteome</keyword>
<keyword evidence="1" id="KW-0175">Coiled coil</keyword>
<proteinExistence type="predicted"/>